<evidence type="ECO:0008006" key="4">
    <source>
        <dbReference type="Google" id="ProtNLM"/>
    </source>
</evidence>
<dbReference type="EMBL" id="RBCJ01000007">
    <property type="protein sequence ID" value="RKN75912.1"/>
    <property type="molecule type" value="Genomic_DNA"/>
</dbReference>
<name>A0A3B0BSN7_9FLAO</name>
<sequence>MGLKRALTIIIIGLILISISYVVKTENDSILGNWKSIESDDSSEIHTELFIDDETINVFSEEVNEIIFSNYYRIAEGKLFVLEENKKDTIFSFEFIVSGNSLKISGGKMSSEYTKILQGKTMEDYINDNITKADYIKEFNKRKLIGVEE</sequence>
<gene>
    <name evidence="2" type="ORF">D7Z94_24940</name>
</gene>
<protein>
    <recommendedName>
        <fullName evidence="4">DUF5640 domain-containing protein</fullName>
    </recommendedName>
</protein>
<reference evidence="2 3" key="1">
    <citation type="submission" date="2018-10" db="EMBL/GenBank/DDBJ databases">
        <title>Ulvibacterium marinum gen. nov., sp. nov., a novel marine bacterium of the family Flavobacteriaceae, isolated from a culture of the green alga Ulva prolifera.</title>
        <authorList>
            <person name="Zhang Z."/>
        </authorList>
    </citation>
    <scope>NUCLEOTIDE SEQUENCE [LARGE SCALE GENOMIC DNA]</scope>
    <source>
        <strain evidence="2 3">CCMM003</strain>
    </source>
</reference>
<feature type="transmembrane region" description="Helical" evidence="1">
    <location>
        <begin position="6"/>
        <end position="23"/>
    </location>
</feature>
<comment type="caution">
    <text evidence="2">The sequence shown here is derived from an EMBL/GenBank/DDBJ whole genome shotgun (WGS) entry which is preliminary data.</text>
</comment>
<organism evidence="2 3">
    <name type="scientific">Ulvibacterium marinum</name>
    <dbReference type="NCBI Taxonomy" id="2419782"/>
    <lineage>
        <taxon>Bacteria</taxon>
        <taxon>Pseudomonadati</taxon>
        <taxon>Bacteroidota</taxon>
        <taxon>Flavobacteriia</taxon>
        <taxon>Flavobacteriales</taxon>
        <taxon>Flavobacteriaceae</taxon>
        <taxon>Ulvibacterium</taxon>
    </lineage>
</organism>
<keyword evidence="3" id="KW-1185">Reference proteome</keyword>
<keyword evidence="1" id="KW-1133">Transmembrane helix</keyword>
<dbReference type="AlphaFoldDB" id="A0A3B0BSN7"/>
<dbReference type="RefSeq" id="WP_120714394.1">
    <property type="nucleotide sequence ID" value="NZ_RBCJ01000007.1"/>
</dbReference>
<accession>A0A3B0BSN7</accession>
<keyword evidence="1" id="KW-0812">Transmembrane</keyword>
<dbReference type="Proteomes" id="UP000276603">
    <property type="component" value="Unassembled WGS sequence"/>
</dbReference>
<evidence type="ECO:0000313" key="3">
    <source>
        <dbReference type="Proteomes" id="UP000276603"/>
    </source>
</evidence>
<keyword evidence="1" id="KW-0472">Membrane</keyword>
<proteinExistence type="predicted"/>
<evidence type="ECO:0000256" key="1">
    <source>
        <dbReference type="SAM" id="Phobius"/>
    </source>
</evidence>
<evidence type="ECO:0000313" key="2">
    <source>
        <dbReference type="EMBL" id="RKN75912.1"/>
    </source>
</evidence>